<organism evidence="1 2">
    <name type="scientific">Dendrolimus kikuchii</name>
    <dbReference type="NCBI Taxonomy" id="765133"/>
    <lineage>
        <taxon>Eukaryota</taxon>
        <taxon>Metazoa</taxon>
        <taxon>Ecdysozoa</taxon>
        <taxon>Arthropoda</taxon>
        <taxon>Hexapoda</taxon>
        <taxon>Insecta</taxon>
        <taxon>Pterygota</taxon>
        <taxon>Neoptera</taxon>
        <taxon>Endopterygota</taxon>
        <taxon>Lepidoptera</taxon>
        <taxon>Glossata</taxon>
        <taxon>Ditrysia</taxon>
        <taxon>Bombycoidea</taxon>
        <taxon>Lasiocampidae</taxon>
        <taxon>Dendrolimus</taxon>
    </lineage>
</organism>
<reference evidence="1 2" key="1">
    <citation type="journal article" date="2021" name="Front. Genet.">
        <title>Chromosome-Level Genome Assembly Reveals Significant Gene Expansion in the Toll and IMD Signaling Pathways of Dendrolimus kikuchii.</title>
        <authorList>
            <person name="Zhou J."/>
            <person name="Wu P."/>
            <person name="Xiong Z."/>
            <person name="Liu N."/>
            <person name="Zhao N."/>
            <person name="Ji M."/>
            <person name="Qiu Y."/>
            <person name="Yang B."/>
        </authorList>
    </citation>
    <scope>NUCLEOTIDE SEQUENCE [LARGE SCALE GENOMIC DNA]</scope>
    <source>
        <strain evidence="1">Ann1</strain>
    </source>
</reference>
<comment type="caution">
    <text evidence="1">The sequence shown here is derived from an EMBL/GenBank/DDBJ whole genome shotgun (WGS) entry which is preliminary data.</text>
</comment>
<proteinExistence type="predicted"/>
<evidence type="ECO:0000313" key="1">
    <source>
        <dbReference type="EMBL" id="KAJ0179541.1"/>
    </source>
</evidence>
<protein>
    <submittedName>
        <fullName evidence="1">Uncharacterized protein</fullName>
    </submittedName>
</protein>
<accession>A0ACC1D6V3</accession>
<dbReference type="Proteomes" id="UP000824533">
    <property type="component" value="Linkage Group LG08"/>
</dbReference>
<sequence>MHPLRERTCDELLENPALRTPPPEPEKPKPPRPRKIREFKLPPRFPLLSKEFYACWCNHRKELQMARPKVDDSPPGLFPELYLKPRRLDYYAKQLEETMNVNKELLKRINLIQRTGGFVDCWMPESNNNYNRLLCQQRQRNLDEIRKANLYFYSRLLIARSEQLLTKELDEAWRDTKHKLILGASLPFILFKTEKIDRDIRDPAFDKPPNVNRLKVSMEIWVLGGSKIGKVLVELFNDLVPKTCQLFLNLIRGDPKGHAYTGTRFFRIVPNLYCRGGDVTKDNGFGCYLPEGESDYMGAECYRLKHTVPGVLSMVVTSDNEVCGQFNIIFKPLPQFDGKHVVFGRIISGPTQALERISALGLPLGTTTSDCIIRYCGWITRFGQYREGNPNTIKFPPRRKNQK</sequence>
<dbReference type="EMBL" id="CM034394">
    <property type="protein sequence ID" value="KAJ0179541.1"/>
    <property type="molecule type" value="Genomic_DNA"/>
</dbReference>
<evidence type="ECO:0000313" key="2">
    <source>
        <dbReference type="Proteomes" id="UP000824533"/>
    </source>
</evidence>
<gene>
    <name evidence="1" type="ORF">K1T71_005253</name>
</gene>
<keyword evidence="2" id="KW-1185">Reference proteome</keyword>
<name>A0ACC1D6V3_9NEOP</name>